<keyword evidence="6" id="KW-0808">Transferase</keyword>
<dbReference type="EMBL" id="BSXU01003639">
    <property type="protein sequence ID" value="GMG40275.1"/>
    <property type="molecule type" value="Genomic_DNA"/>
</dbReference>
<dbReference type="Proteomes" id="UP001165063">
    <property type="component" value="Unassembled WGS sequence"/>
</dbReference>
<comment type="pathway">
    <text evidence="2">Protein modification; protein glycosylation.</text>
</comment>
<accession>A0A9W6Z2H2</accession>
<keyword evidence="10 15" id="KW-1133">Transmembrane helix</keyword>
<feature type="transmembrane region" description="Helical" evidence="15">
    <location>
        <begin position="253"/>
        <end position="271"/>
    </location>
</feature>
<evidence type="ECO:0000256" key="9">
    <source>
        <dbReference type="ARBA" id="ARBA00022824"/>
    </source>
</evidence>
<evidence type="ECO:0000256" key="6">
    <source>
        <dbReference type="ARBA" id="ARBA00022679"/>
    </source>
</evidence>
<feature type="transmembrane region" description="Helical" evidence="15">
    <location>
        <begin position="147"/>
        <end position="168"/>
    </location>
</feature>
<gene>
    <name evidence="17" type="ORF">Amon01_000604400</name>
</gene>
<dbReference type="GO" id="GO:0004169">
    <property type="term" value="F:dolichyl-phosphate-mannose-protein mannosyltransferase activity"/>
    <property type="evidence" value="ECO:0007669"/>
    <property type="project" value="UniProtKB-EC"/>
</dbReference>
<dbReference type="PANTHER" id="PTHR10050">
    <property type="entry name" value="DOLICHYL-PHOSPHATE-MANNOSE--PROTEIN MANNOSYLTRANSFERASE"/>
    <property type="match status" value="1"/>
</dbReference>
<evidence type="ECO:0000256" key="12">
    <source>
        <dbReference type="ARBA" id="ARBA00045085"/>
    </source>
</evidence>
<proteinExistence type="inferred from homology"/>
<dbReference type="InterPro" id="IPR027005">
    <property type="entry name" value="PMT-like"/>
</dbReference>
<dbReference type="OrthoDB" id="292747at2759"/>
<evidence type="ECO:0000256" key="11">
    <source>
        <dbReference type="ARBA" id="ARBA00023136"/>
    </source>
</evidence>
<feature type="transmembrane region" description="Helical" evidence="15">
    <location>
        <begin position="283"/>
        <end position="303"/>
    </location>
</feature>
<reference evidence="17" key="1">
    <citation type="submission" date="2023-04" db="EMBL/GenBank/DDBJ databases">
        <title>Ambrosiozyma monospora NBRC 1965.</title>
        <authorList>
            <person name="Ichikawa N."/>
            <person name="Sato H."/>
            <person name="Tonouchi N."/>
        </authorList>
    </citation>
    <scope>NUCLEOTIDE SEQUENCE</scope>
    <source>
        <strain evidence="17">NBRC 1965</strain>
    </source>
</reference>
<dbReference type="InterPro" id="IPR016093">
    <property type="entry name" value="MIR_motif"/>
</dbReference>
<evidence type="ECO:0000256" key="7">
    <source>
        <dbReference type="ARBA" id="ARBA00022692"/>
    </source>
</evidence>
<evidence type="ECO:0000313" key="17">
    <source>
        <dbReference type="EMBL" id="GMG40275.1"/>
    </source>
</evidence>
<dbReference type="GO" id="GO:0005789">
    <property type="term" value="C:endoplasmic reticulum membrane"/>
    <property type="evidence" value="ECO:0007669"/>
    <property type="project" value="UniProtKB-SubCell"/>
</dbReference>
<feature type="domain" description="MIR" evidence="16">
    <location>
        <begin position="468"/>
        <end position="524"/>
    </location>
</feature>
<feature type="transmembrane region" description="Helical" evidence="15">
    <location>
        <begin position="198"/>
        <end position="216"/>
    </location>
</feature>
<dbReference type="InterPro" id="IPR036300">
    <property type="entry name" value="MIR_dom_sf"/>
</dbReference>
<evidence type="ECO:0000256" key="15">
    <source>
        <dbReference type="SAM" id="Phobius"/>
    </source>
</evidence>
<evidence type="ECO:0000256" key="4">
    <source>
        <dbReference type="ARBA" id="ARBA00012839"/>
    </source>
</evidence>
<keyword evidence="11 15" id="KW-0472">Membrane</keyword>
<evidence type="ECO:0000256" key="14">
    <source>
        <dbReference type="SAM" id="MobiDB-lite"/>
    </source>
</evidence>
<keyword evidence="9" id="KW-0256">Endoplasmic reticulum</keyword>
<feature type="domain" description="MIR" evidence="16">
    <location>
        <begin position="336"/>
        <end position="390"/>
    </location>
</feature>
<evidence type="ECO:0000256" key="8">
    <source>
        <dbReference type="ARBA" id="ARBA00022737"/>
    </source>
</evidence>
<evidence type="ECO:0000256" key="5">
    <source>
        <dbReference type="ARBA" id="ARBA00022676"/>
    </source>
</evidence>
<feature type="region of interest" description="Disordered" evidence="14">
    <location>
        <begin position="1"/>
        <end position="24"/>
    </location>
</feature>
<comment type="subcellular location">
    <subcellularLocation>
        <location evidence="1">Endoplasmic reticulum membrane</location>
        <topology evidence="1">Multi-pass membrane protein</topology>
    </subcellularLocation>
</comment>
<dbReference type="InterPro" id="IPR003342">
    <property type="entry name" value="ArnT-like_N"/>
</dbReference>
<keyword evidence="8" id="KW-0677">Repeat</keyword>
<comment type="caution">
    <text evidence="17">The sequence shown here is derived from an EMBL/GenBank/DDBJ whole genome shotgun (WGS) entry which is preliminary data.</text>
</comment>
<evidence type="ECO:0000256" key="2">
    <source>
        <dbReference type="ARBA" id="ARBA00004922"/>
    </source>
</evidence>
<comment type="similarity">
    <text evidence="3">Belongs to the glycosyltransferase 39 family.</text>
</comment>
<feature type="domain" description="MIR" evidence="16">
    <location>
        <begin position="399"/>
        <end position="458"/>
    </location>
</feature>
<dbReference type="SUPFAM" id="SSF82109">
    <property type="entry name" value="MIR domain"/>
    <property type="match status" value="1"/>
</dbReference>
<dbReference type="EC" id="2.4.1.109" evidence="4"/>
<keyword evidence="7 15" id="KW-0812">Transmembrane</keyword>
<comment type="catalytic activity">
    <reaction evidence="13">
        <text>a di-trans,poly-cis-dolichyl beta-D-mannosyl phosphate + L-seryl-[protein] = 3-O-(alpha-D-mannosyl)-L-seryl-[protein] + a di-trans,poly-cis-dolichyl phosphate + H(+)</text>
        <dbReference type="Rhea" id="RHEA:17377"/>
        <dbReference type="Rhea" id="RHEA-COMP:9863"/>
        <dbReference type="Rhea" id="RHEA-COMP:13546"/>
        <dbReference type="Rhea" id="RHEA-COMP:19498"/>
        <dbReference type="Rhea" id="RHEA-COMP:19501"/>
        <dbReference type="ChEBI" id="CHEBI:15378"/>
        <dbReference type="ChEBI" id="CHEBI:29999"/>
        <dbReference type="ChEBI" id="CHEBI:57683"/>
        <dbReference type="ChEBI" id="CHEBI:58211"/>
        <dbReference type="ChEBI" id="CHEBI:137321"/>
        <dbReference type="EC" id="2.4.1.109"/>
    </reaction>
</comment>
<feature type="transmembrane region" description="Helical" evidence="15">
    <location>
        <begin position="63"/>
        <end position="80"/>
    </location>
</feature>
<name>A0A9W6Z2H2_AMBMO</name>
<keyword evidence="18" id="KW-1185">Reference proteome</keyword>
<dbReference type="Pfam" id="PF02815">
    <property type="entry name" value="MIR"/>
    <property type="match status" value="1"/>
</dbReference>
<dbReference type="CDD" id="cd23283">
    <property type="entry name" value="beta-trefoil_MIR_PMT1-like"/>
    <property type="match status" value="1"/>
</dbReference>
<evidence type="ECO:0000313" key="18">
    <source>
        <dbReference type="Proteomes" id="UP001165063"/>
    </source>
</evidence>
<evidence type="ECO:0000256" key="10">
    <source>
        <dbReference type="ARBA" id="ARBA00022989"/>
    </source>
</evidence>
<comment type="catalytic activity">
    <reaction evidence="12">
        <text>a di-trans,poly-cis-dolichyl beta-D-mannosyl phosphate + L-threonyl-[protein] = 3-O-(alpha-D-mannosyl)-L-threonyl-[protein] + a di-trans,poly-cis-dolichyl phosphate + H(+)</text>
        <dbReference type="Rhea" id="RHEA:53396"/>
        <dbReference type="Rhea" id="RHEA-COMP:11060"/>
        <dbReference type="Rhea" id="RHEA-COMP:13547"/>
        <dbReference type="Rhea" id="RHEA-COMP:19498"/>
        <dbReference type="Rhea" id="RHEA-COMP:19501"/>
        <dbReference type="ChEBI" id="CHEBI:15378"/>
        <dbReference type="ChEBI" id="CHEBI:30013"/>
        <dbReference type="ChEBI" id="CHEBI:57683"/>
        <dbReference type="ChEBI" id="CHEBI:58211"/>
        <dbReference type="ChEBI" id="CHEBI:137323"/>
        <dbReference type="EC" id="2.4.1.109"/>
    </reaction>
</comment>
<dbReference type="Pfam" id="PF02366">
    <property type="entry name" value="PMT"/>
    <property type="match status" value="1"/>
</dbReference>
<dbReference type="Gene3D" id="2.80.10.50">
    <property type="match status" value="1"/>
</dbReference>
<dbReference type="PANTHER" id="PTHR10050:SF50">
    <property type="entry name" value="DOLICHYL-PHOSPHATE-MANNOSE--PROTEIN MANNOSYLTRANSFERASE 1-RELATED"/>
    <property type="match status" value="1"/>
</dbReference>
<dbReference type="PROSITE" id="PS50919">
    <property type="entry name" value="MIR"/>
    <property type="match status" value="3"/>
</dbReference>
<dbReference type="AlphaFoldDB" id="A0A9W6Z2H2"/>
<evidence type="ECO:0000256" key="3">
    <source>
        <dbReference type="ARBA" id="ARBA00007222"/>
    </source>
</evidence>
<evidence type="ECO:0000259" key="16">
    <source>
        <dbReference type="PROSITE" id="PS50919"/>
    </source>
</evidence>
<evidence type="ECO:0000256" key="13">
    <source>
        <dbReference type="ARBA" id="ARBA00045102"/>
    </source>
</evidence>
<keyword evidence="5" id="KW-0328">Glycosyltransferase</keyword>
<dbReference type="SMART" id="SM00472">
    <property type="entry name" value="MIR"/>
    <property type="match status" value="3"/>
</dbReference>
<protein>
    <recommendedName>
        <fullName evidence="4">dolichyl-phosphate-mannose--protein mannosyltransferase</fullName>
        <ecNumber evidence="4">2.4.1.109</ecNumber>
    </recommendedName>
</protein>
<evidence type="ECO:0000256" key="1">
    <source>
        <dbReference type="ARBA" id="ARBA00004477"/>
    </source>
</evidence>
<organism evidence="17 18">
    <name type="scientific">Ambrosiozyma monospora</name>
    <name type="common">Yeast</name>
    <name type="synonym">Endomycopsis monosporus</name>
    <dbReference type="NCBI Taxonomy" id="43982"/>
    <lineage>
        <taxon>Eukaryota</taxon>
        <taxon>Fungi</taxon>
        <taxon>Dikarya</taxon>
        <taxon>Ascomycota</taxon>
        <taxon>Saccharomycotina</taxon>
        <taxon>Pichiomycetes</taxon>
        <taxon>Pichiales</taxon>
        <taxon>Pichiaceae</taxon>
        <taxon>Ambrosiozyma</taxon>
    </lineage>
</organism>
<sequence length="533" mass="59283">MAAKKHSKAAVTPSSKSKLSPLADDTPTTEFILEKGSERQYVKTTLSDQVINSRKANSFEEKGLIFLLAVGSFVTRFLNLKNPNSVVFDEVHFGGFARKYILGRFFMDVHPPLAKLLFASVGYLGGFKGDFEFAKIGDVFPKDVPYVLMRELSALTGLGTVILCYLTLRNTGCKPITAFITSSLLIIESANVTISRYILLDSPLIFFIAAAVYSYTKFQVAKPFTFDWFKSLFATGVSLGLACSSKWVGLFTVAYVGVSTIIRLWLIVGDLSVSQTSIAKHIAFRLTFMLGVPAIIYLAFFYVHLTVLVHEGDGGAFLSSAFRSSFDDSNVPKSVFADVGVSSVVTLKHVNTHGGYLHSHDHLYEGGSGQQQITLYPHLDDNNKWAIELYNVTEEPLEFVPITHGTKIRLKHLLTSRRLHSHDIRPAVSEIEWQNEASCYGYEGFEGDPNDDFIVEIQKDLSVPGEAQKRVRAIETVFRLRHAMTGCYLFSHETKLPKWGFEQQEVTCATQGIKPLSLCSLNCIRECGRSTLD</sequence>